<dbReference type="RefSeq" id="XP_063107015.1">
    <property type="nucleotide sequence ID" value="XM_063250945.1"/>
</dbReference>
<dbReference type="EMBL" id="AAKN02033114">
    <property type="status" value="NOT_ANNOTATED_CDS"/>
    <property type="molecule type" value="Genomic_DNA"/>
</dbReference>
<dbReference type="Pfam" id="PF21026">
    <property type="entry name" value="SLFN_GTPase-like"/>
    <property type="match status" value="1"/>
</dbReference>
<dbReference type="InterPro" id="IPR007421">
    <property type="entry name" value="Schlafen_AlbA_2_dom"/>
</dbReference>
<feature type="compositionally biased region" description="Polar residues" evidence="4">
    <location>
        <begin position="142"/>
        <end position="154"/>
    </location>
</feature>
<dbReference type="InterPro" id="IPR029684">
    <property type="entry name" value="Schlafen"/>
</dbReference>
<dbReference type="InParanoid" id="H0VI96"/>
<keyword evidence="10" id="KW-1185">Reference proteome</keyword>
<protein>
    <submittedName>
        <fullName evidence="9">Schlafen family member 5</fullName>
    </submittedName>
</protein>
<dbReference type="RefSeq" id="XP_013007791.1">
    <property type="nucleotide sequence ID" value="XM_013152337.2"/>
</dbReference>
<dbReference type="FunCoup" id="H0VI96">
    <property type="interactions" value="377"/>
</dbReference>
<dbReference type="Ensembl" id="ENSCPOT00000011128.3">
    <property type="protein sequence ID" value="ENSCPOP00000009910.3"/>
    <property type="gene ID" value="ENSCPOG00000011027.4"/>
</dbReference>
<dbReference type="RefSeq" id="XP_063107016.1">
    <property type="nucleotide sequence ID" value="XM_063250946.1"/>
</dbReference>
<dbReference type="GeneID" id="100714948"/>
<reference evidence="9" key="3">
    <citation type="submission" date="2025-09" db="UniProtKB">
        <authorList>
            <consortium name="Ensembl"/>
        </authorList>
    </citation>
    <scope>IDENTIFICATION</scope>
    <source>
        <strain evidence="9">2N</strain>
    </source>
</reference>
<evidence type="ECO:0000256" key="3">
    <source>
        <dbReference type="ARBA" id="ARBA00022840"/>
    </source>
</evidence>
<dbReference type="KEGG" id="cpoc:100714948"/>
<dbReference type="AlphaFoldDB" id="H0VI96"/>
<reference evidence="10" key="1">
    <citation type="journal article" date="2011" name="Nature">
        <title>A high-resolution map of human evolutionary constraint using 29 mammals.</title>
        <authorList>
            <person name="Lindblad-Toh K."/>
            <person name="Garber M."/>
            <person name="Zuk O."/>
            <person name="Lin M.F."/>
            <person name="Parker B.J."/>
            <person name="Washietl S."/>
            <person name="Kheradpour P."/>
            <person name="Ernst J."/>
            <person name="Jordan G."/>
            <person name="Mauceli E."/>
            <person name="Ward L.D."/>
            <person name="Lowe C.B."/>
            <person name="Holloway A.K."/>
            <person name="Clamp M."/>
            <person name="Gnerre S."/>
            <person name="Alfoldi J."/>
            <person name="Beal K."/>
            <person name="Chang J."/>
            <person name="Clawson H."/>
            <person name="Cuff J."/>
            <person name="Di Palma F."/>
            <person name="Fitzgerald S."/>
            <person name="Flicek P."/>
            <person name="Guttman M."/>
            <person name="Hubisz M.J."/>
            <person name="Jaffe D.B."/>
            <person name="Jungreis I."/>
            <person name="Kent W.J."/>
            <person name="Kostka D."/>
            <person name="Lara M."/>
            <person name="Martins A.L."/>
            <person name="Massingham T."/>
            <person name="Moltke I."/>
            <person name="Raney B.J."/>
            <person name="Rasmussen M.D."/>
            <person name="Robinson J."/>
            <person name="Stark A."/>
            <person name="Vilella A.J."/>
            <person name="Wen J."/>
            <person name="Xie X."/>
            <person name="Zody M.C."/>
            <person name="Baldwin J."/>
            <person name="Bloom T."/>
            <person name="Chin C.W."/>
            <person name="Heiman D."/>
            <person name="Nicol R."/>
            <person name="Nusbaum C."/>
            <person name="Young S."/>
            <person name="Wilkinson J."/>
            <person name="Worley K.C."/>
            <person name="Kovar C.L."/>
            <person name="Muzny D.M."/>
            <person name="Gibbs R.A."/>
            <person name="Cree A."/>
            <person name="Dihn H.H."/>
            <person name="Fowler G."/>
            <person name="Jhangiani S."/>
            <person name="Joshi V."/>
            <person name="Lee S."/>
            <person name="Lewis L.R."/>
            <person name="Nazareth L.V."/>
            <person name="Okwuonu G."/>
            <person name="Santibanez J."/>
            <person name="Warren W.C."/>
            <person name="Mardis E.R."/>
            <person name="Weinstock G.M."/>
            <person name="Wilson R.K."/>
            <person name="Delehaunty K."/>
            <person name="Dooling D."/>
            <person name="Fronik C."/>
            <person name="Fulton L."/>
            <person name="Fulton B."/>
            <person name="Graves T."/>
            <person name="Minx P."/>
            <person name="Sodergren E."/>
            <person name="Birney E."/>
            <person name="Margulies E.H."/>
            <person name="Herrero J."/>
            <person name="Green E.D."/>
            <person name="Haussler D."/>
            <person name="Siepel A."/>
            <person name="Goldman N."/>
            <person name="Pollard K.S."/>
            <person name="Pedersen J.S."/>
            <person name="Lander E.S."/>
            <person name="Kellis M."/>
        </authorList>
    </citation>
    <scope>NUCLEOTIDE SEQUENCE [LARGE SCALE GENOMIC DNA]</scope>
    <source>
        <strain evidence="10">2N</strain>
    </source>
</reference>
<dbReference type="Gene3D" id="3.30.950.30">
    <property type="entry name" value="Schlafen, AAA domain"/>
    <property type="match status" value="1"/>
</dbReference>
<sequence>MSLKIDLETKFAEYVIDIGKVTLGTEQRLRMNPLLREKQAEAICQAICALLNSGGGVIKAEIENEEYHYESHGVGMHLPFSDYLDQMQQGKLFLIYVKSWNTEATGLRLATLCSNLYQRLGPSGIVVMDSQEALAFLRRKTQTPMNNPDHNSLSLPEAGAGEQDEGDMRNLANTLFRSRQLQYLEKLNFTESMHVEFQMFTTDMLQHIKETLPKYVSAFANTEGGYIFFGVHDRSCQVIGCEKEKLNLVTLRESIDSCIKRLPVHHFCTQNHKIQYDLKFLEVLDKRILHGYVLAIKVDQFCCAAFAQLPSSWQVKDNLVRQLTAKEWATWMVEADPDLSRFPQMVLELSLSSTTPRGRTICIHQNLEGLEEQQKSYFPVYPDRILYTPQSIYKELFSQHRGLRELMNMEMRSVSQGILIFSQSWAVDLGLPENQYVICDALLISQKNTPILYSVFSEWNAGCKNYSMKVAHSLKQRLVNRGGYTERLCIIPLVCVLNCGRIENNPLSSEVPIYPESYCLTTIQHMEALLKSLVIVLRGFRSFLSDELGSEVWSLLTDQQYKLFSKNLRRNRELFVHGLPGSGKTMVALKIMEKIKNVFHCEQKNILYVCENQPLKRFVSKKNICLAMNRKTFMKNNFEEIQHIIVDEAQNLCTEDGDWYGKAKHITQRDKDRPGILWIFLDYYEINHLGCIGLPPLSAQLPKEELTIVVRNADKIADYLQEVMQEVTENPPPNIPPGSLVMLHKAKWALGVPGNVEHTEYLDVEKMVSFVIEKCQVLCRNGYSPKDIAVLFLKANEIERYKSMFIQAIRKRTMSQMNEAFVPLLRITDASNIQDNHIVVDSLRRFLGLERNIVFGIIPWEFQLDISHNLRFCLASRARTHLYILKVSI</sequence>
<dbReference type="CTD" id="162394"/>
<evidence type="ECO:0000259" key="6">
    <source>
        <dbReference type="Pfam" id="PF09848"/>
    </source>
</evidence>
<keyword evidence="3" id="KW-0067">ATP-binding</keyword>
<dbReference type="Pfam" id="PF17057">
    <property type="entry name" value="B3R"/>
    <property type="match status" value="1"/>
</dbReference>
<evidence type="ECO:0000256" key="1">
    <source>
        <dbReference type="ARBA" id="ARBA00010114"/>
    </source>
</evidence>
<dbReference type="RefSeq" id="XP_063107013.1">
    <property type="nucleotide sequence ID" value="XM_063250943.1"/>
</dbReference>
<reference evidence="9" key="2">
    <citation type="submission" date="2025-08" db="UniProtKB">
        <authorList>
            <consortium name="Ensembl"/>
        </authorList>
    </citation>
    <scope>IDENTIFICATION</scope>
    <source>
        <strain evidence="9">2N</strain>
    </source>
</reference>
<dbReference type="OMA" id="RTVCTHK"/>
<dbReference type="InterPro" id="IPR027417">
    <property type="entry name" value="P-loop_NTPase"/>
</dbReference>
<feature type="region of interest" description="Disordered" evidence="4">
    <location>
        <begin position="141"/>
        <end position="164"/>
    </location>
</feature>
<proteinExistence type="inferred from homology"/>
<evidence type="ECO:0000259" key="7">
    <source>
        <dbReference type="Pfam" id="PF17057"/>
    </source>
</evidence>
<dbReference type="RefSeq" id="XP_063107014.1">
    <property type="nucleotide sequence ID" value="XM_063250944.1"/>
</dbReference>
<dbReference type="VEuPathDB" id="HostDB:ENSCPOG00000011027"/>
<dbReference type="Gene3D" id="3.40.50.300">
    <property type="entry name" value="P-loop containing nucleotide triphosphate hydrolases"/>
    <property type="match status" value="2"/>
</dbReference>
<organism evidence="9 10">
    <name type="scientific">Cavia porcellus</name>
    <name type="common">Guinea pig</name>
    <dbReference type="NCBI Taxonomy" id="10141"/>
    <lineage>
        <taxon>Eukaryota</taxon>
        <taxon>Metazoa</taxon>
        <taxon>Chordata</taxon>
        <taxon>Craniata</taxon>
        <taxon>Vertebrata</taxon>
        <taxon>Euteleostomi</taxon>
        <taxon>Mammalia</taxon>
        <taxon>Eutheria</taxon>
        <taxon>Euarchontoglires</taxon>
        <taxon>Glires</taxon>
        <taxon>Rodentia</taxon>
        <taxon>Hystricomorpha</taxon>
        <taxon>Caviidae</taxon>
        <taxon>Cavia</taxon>
    </lineage>
</organism>
<dbReference type="PANTHER" id="PTHR12155:SF26">
    <property type="entry name" value="SCHLAFEN FAMILY MEMBER 5"/>
    <property type="match status" value="1"/>
</dbReference>
<dbReference type="GO" id="GO:0005524">
    <property type="term" value="F:ATP binding"/>
    <property type="evidence" value="ECO:0007669"/>
    <property type="project" value="UniProtKB-KW"/>
</dbReference>
<gene>
    <name evidence="9" type="primary">SLFN5</name>
</gene>
<evidence type="ECO:0000313" key="10">
    <source>
        <dbReference type="Proteomes" id="UP000005447"/>
    </source>
</evidence>
<dbReference type="FunFam" id="3.40.50.300:FF:001322">
    <property type="entry name" value="Schlafen family member 11"/>
    <property type="match status" value="1"/>
</dbReference>
<dbReference type="FunFam" id="3.30.950.30:FF:000001">
    <property type="entry name" value="Schlafen family member 14"/>
    <property type="match status" value="1"/>
</dbReference>
<feature type="domain" description="Poxin-Schlafen/Schlafen-like N-terminal" evidence="7">
    <location>
        <begin position="81"/>
        <end position="189"/>
    </location>
</feature>
<dbReference type="GeneTree" id="ENSGT00410000025651"/>
<dbReference type="Pfam" id="PF09848">
    <property type="entry name" value="SLFN-g3_helicase"/>
    <property type="match status" value="1"/>
</dbReference>
<evidence type="ECO:0000259" key="8">
    <source>
        <dbReference type="Pfam" id="PF21026"/>
    </source>
</evidence>
<dbReference type="Proteomes" id="UP000005447">
    <property type="component" value="Unassembled WGS sequence"/>
</dbReference>
<dbReference type="InterPro" id="IPR018647">
    <property type="entry name" value="SLFN_3-like_DNA/RNA_helicase"/>
</dbReference>
<name>H0VI96_CAVPO</name>
<dbReference type="GO" id="GO:0005634">
    <property type="term" value="C:nucleus"/>
    <property type="evidence" value="ECO:0007669"/>
    <property type="project" value="Ensembl"/>
</dbReference>
<dbReference type="STRING" id="10141.ENSCPOP00000009910"/>
<dbReference type="eggNOG" id="ENOG502QWKG">
    <property type="taxonomic scope" value="Eukaryota"/>
</dbReference>
<dbReference type="InterPro" id="IPR038461">
    <property type="entry name" value="Schlafen_AlbA_2_dom_sf"/>
</dbReference>
<dbReference type="SUPFAM" id="SSF52540">
    <property type="entry name" value="P-loop containing nucleoside triphosphate hydrolases"/>
    <property type="match status" value="1"/>
</dbReference>
<keyword evidence="2" id="KW-0547">Nucleotide-binding</keyword>
<comment type="similarity">
    <text evidence="1">Belongs to the Schlafen family. Subgroup III subfamily.</text>
</comment>
<feature type="domain" description="Schlafen group 3-like DNA/RNA helicase" evidence="6">
    <location>
        <begin position="574"/>
        <end position="661"/>
    </location>
</feature>
<dbReference type="PANTHER" id="PTHR12155">
    <property type="entry name" value="SCHLAFEN"/>
    <property type="match status" value="1"/>
</dbReference>
<evidence type="ECO:0000313" key="9">
    <source>
        <dbReference type="Ensembl" id="ENSCPOP00000009910.3"/>
    </source>
</evidence>
<dbReference type="InterPro" id="IPR031450">
    <property type="entry name" value="Poxin-SLFN/SLFN_N"/>
</dbReference>
<feature type="domain" description="Schlafen GTPase-like" evidence="8">
    <location>
        <begin position="384"/>
        <end position="520"/>
    </location>
</feature>
<dbReference type="RefSeq" id="XP_013007792.1">
    <property type="nucleotide sequence ID" value="XM_013152338.2"/>
</dbReference>
<evidence type="ECO:0000259" key="5">
    <source>
        <dbReference type="Pfam" id="PF04326"/>
    </source>
</evidence>
<dbReference type="InterPro" id="IPR048729">
    <property type="entry name" value="SLFN_GTPase-like"/>
</dbReference>
<accession>H0VI96</accession>
<evidence type="ECO:0000256" key="2">
    <source>
        <dbReference type="ARBA" id="ARBA00022741"/>
    </source>
</evidence>
<dbReference type="OrthoDB" id="6052143at2759"/>
<feature type="domain" description="Schlafen AlbA-2" evidence="5">
    <location>
        <begin position="191"/>
        <end position="304"/>
    </location>
</feature>
<dbReference type="Bgee" id="ENSCPOG00000011027">
    <property type="expression patterns" value="Expressed in adrenal gland and 5 other cell types or tissues"/>
</dbReference>
<dbReference type="Pfam" id="PF04326">
    <property type="entry name" value="SLFN_AlbA_2"/>
    <property type="match status" value="1"/>
</dbReference>
<evidence type="ECO:0000256" key="4">
    <source>
        <dbReference type="SAM" id="MobiDB-lite"/>
    </source>
</evidence>